<evidence type="ECO:0000256" key="4">
    <source>
        <dbReference type="ARBA" id="ARBA00023136"/>
    </source>
</evidence>
<dbReference type="GO" id="GO:0016020">
    <property type="term" value="C:membrane"/>
    <property type="evidence" value="ECO:0007669"/>
    <property type="project" value="UniProtKB-SubCell"/>
</dbReference>
<evidence type="ECO:0000313" key="7">
    <source>
        <dbReference type="Proteomes" id="UP001430455"/>
    </source>
</evidence>
<dbReference type="PANTHER" id="PTHR17920">
    <property type="entry name" value="TRANSMEMBRANE AND COILED-COIL DOMAIN-CONTAINING PROTEIN 4 TMCO4"/>
    <property type="match status" value="1"/>
</dbReference>
<dbReference type="InterPro" id="IPR007941">
    <property type="entry name" value="DUF726"/>
</dbReference>
<comment type="caution">
    <text evidence="6">The sequence shown here is derived from an EMBL/GenBank/DDBJ whole genome shotgun (WGS) entry which is preliminary data.</text>
</comment>
<dbReference type="AlphaFoldDB" id="A0AAW4PCK7"/>
<reference evidence="6 7" key="1">
    <citation type="submission" date="2021-06" db="EMBL/GenBank/DDBJ databases">
        <title>Halomicroarcula sp. a new haloarchaeum isolated from saline soil.</title>
        <authorList>
            <person name="Duran-Viseras A."/>
            <person name="Sanchez-Porro C."/>
            <person name="Ventosa A."/>
        </authorList>
    </citation>
    <scope>NUCLEOTIDE SEQUENCE [LARGE SCALE GENOMIC DNA]</scope>
    <source>
        <strain evidence="6 7">F27</strain>
    </source>
</reference>
<dbReference type="InterPro" id="IPR029058">
    <property type="entry name" value="AB_hydrolase_fold"/>
</dbReference>
<dbReference type="PANTHER" id="PTHR17920:SF3">
    <property type="entry name" value="TRANSMEMBRANE AND COILED-COIL DOMAIN-CONTAINING PROTEIN 4"/>
    <property type="match status" value="1"/>
</dbReference>
<protein>
    <recommendedName>
        <fullName evidence="8">DUF726 domain-containing protein</fullName>
    </recommendedName>
</protein>
<dbReference type="PROSITE" id="PS51318">
    <property type="entry name" value="TAT"/>
    <property type="match status" value="1"/>
</dbReference>
<dbReference type="RefSeq" id="WP_220579815.1">
    <property type="nucleotide sequence ID" value="NZ_RKLT01000002.1"/>
</dbReference>
<evidence type="ECO:0000256" key="1">
    <source>
        <dbReference type="ARBA" id="ARBA00004141"/>
    </source>
</evidence>
<sequence length="323" mass="34125">MVSRRQFVGRVGGTVAALGGIGTAAGANGDSSDLPGGFPAVERSPALPEPGPNGPPTVPESFPTLSTYGHFGADASLAEGKTRTGYDLEGDWNGFSEASEIQIYVHGFVSNVPPLWARYLAKQASEGLAAAAYTDVFNLAFNWDSNVGWVEANEIAERNALKFAQWVRDLRAATDRPVRIVSHSLGARVVASLLEALHPGRDSFYPGGRSGQEPRCAETARGAVDSVALLGAAIGNENVQLNERWGTAIRFATGELYNYFSRSDEVLAGNSFLGYAGIAEPEKAPNNYVDRDVTGSVEAHGDYDSADNCAGVLDDVVADLNLA</sequence>
<dbReference type="Gene3D" id="3.40.50.1820">
    <property type="entry name" value="alpha/beta hydrolase"/>
    <property type="match status" value="1"/>
</dbReference>
<evidence type="ECO:0000256" key="5">
    <source>
        <dbReference type="SAM" id="MobiDB-lite"/>
    </source>
</evidence>
<dbReference type="InterPro" id="IPR006311">
    <property type="entry name" value="TAT_signal"/>
</dbReference>
<keyword evidence="2" id="KW-0812">Transmembrane</keyword>
<keyword evidence="7" id="KW-1185">Reference proteome</keyword>
<evidence type="ECO:0000256" key="3">
    <source>
        <dbReference type="ARBA" id="ARBA00022989"/>
    </source>
</evidence>
<evidence type="ECO:0000313" key="6">
    <source>
        <dbReference type="EMBL" id="MBX0295175.1"/>
    </source>
</evidence>
<name>A0AAW4PCK7_9EURY</name>
<feature type="region of interest" description="Disordered" evidence="5">
    <location>
        <begin position="25"/>
        <end position="63"/>
    </location>
</feature>
<dbReference type="Proteomes" id="UP001430455">
    <property type="component" value="Unassembled WGS sequence"/>
</dbReference>
<proteinExistence type="predicted"/>
<gene>
    <name evidence="6" type="ORF">EGH23_09820</name>
</gene>
<feature type="compositionally biased region" description="Pro residues" evidence="5">
    <location>
        <begin position="47"/>
        <end position="58"/>
    </location>
</feature>
<keyword evidence="3" id="KW-1133">Transmembrane helix</keyword>
<comment type="subcellular location">
    <subcellularLocation>
        <location evidence="1">Membrane</location>
        <topology evidence="1">Multi-pass membrane protein</topology>
    </subcellularLocation>
</comment>
<evidence type="ECO:0008006" key="8">
    <source>
        <dbReference type="Google" id="ProtNLM"/>
    </source>
</evidence>
<keyword evidence="4" id="KW-0472">Membrane</keyword>
<evidence type="ECO:0000256" key="2">
    <source>
        <dbReference type="ARBA" id="ARBA00022692"/>
    </source>
</evidence>
<organism evidence="6 7">
    <name type="scientific">Haloarcula nitratireducens</name>
    <dbReference type="NCBI Taxonomy" id="2487749"/>
    <lineage>
        <taxon>Archaea</taxon>
        <taxon>Methanobacteriati</taxon>
        <taxon>Methanobacteriota</taxon>
        <taxon>Stenosarchaea group</taxon>
        <taxon>Halobacteria</taxon>
        <taxon>Halobacteriales</taxon>
        <taxon>Haloarculaceae</taxon>
        <taxon>Haloarcula</taxon>
    </lineage>
</organism>
<accession>A0AAW4PCK7</accession>
<dbReference type="EMBL" id="RKLT01000002">
    <property type="protein sequence ID" value="MBX0295175.1"/>
    <property type="molecule type" value="Genomic_DNA"/>
</dbReference>
<dbReference type="SUPFAM" id="SSF53474">
    <property type="entry name" value="alpha/beta-Hydrolases"/>
    <property type="match status" value="1"/>
</dbReference>